<reference evidence="2 3" key="1">
    <citation type="submission" date="2019-03" db="EMBL/GenBank/DDBJ databases">
        <title>Rhodosporidium diobovatum UCD-FST 08-225 genome sequencing, assembly, and annotation.</title>
        <authorList>
            <person name="Fakankun I.U."/>
            <person name="Fristensky B."/>
            <person name="Levin D.B."/>
        </authorList>
    </citation>
    <scope>NUCLEOTIDE SEQUENCE [LARGE SCALE GENOMIC DNA]</scope>
    <source>
        <strain evidence="2 3">UCD-FST 08-225</strain>
    </source>
</reference>
<feature type="region of interest" description="Disordered" evidence="1">
    <location>
        <begin position="99"/>
        <end position="182"/>
    </location>
</feature>
<organism evidence="2 3">
    <name type="scientific">Rhodotorula diobovata</name>
    <dbReference type="NCBI Taxonomy" id="5288"/>
    <lineage>
        <taxon>Eukaryota</taxon>
        <taxon>Fungi</taxon>
        <taxon>Dikarya</taxon>
        <taxon>Basidiomycota</taxon>
        <taxon>Pucciniomycotina</taxon>
        <taxon>Microbotryomycetes</taxon>
        <taxon>Sporidiobolales</taxon>
        <taxon>Sporidiobolaceae</taxon>
        <taxon>Rhodotorula</taxon>
    </lineage>
</organism>
<name>A0A5C5G2K0_9BASI</name>
<feature type="compositionally biased region" description="Polar residues" evidence="1">
    <location>
        <begin position="26"/>
        <end position="38"/>
    </location>
</feature>
<dbReference type="Proteomes" id="UP000311382">
    <property type="component" value="Unassembled WGS sequence"/>
</dbReference>
<feature type="compositionally biased region" description="Low complexity" evidence="1">
    <location>
        <begin position="99"/>
        <end position="117"/>
    </location>
</feature>
<feature type="region of interest" description="Disordered" evidence="1">
    <location>
        <begin position="207"/>
        <end position="322"/>
    </location>
</feature>
<evidence type="ECO:0000313" key="3">
    <source>
        <dbReference type="Proteomes" id="UP000311382"/>
    </source>
</evidence>
<sequence>MLVRSSRPSHASTRPGRSSRSPSFGADSTFSASTTFGDSGNGRPRATSELSFATVSLEGGFVDLGADQVVASPTSYTIQPNRTMQVAGPTQVADTLPSTLAASSAKPSPSAVASSPPRQFPTRHSSLLAASSDHSPQRLPISRATSPLPGSSSPTRASHRALSPRPAGRLTCMTPLSSSRRQTDVEMWRESCRQFLQVLRDGPAGAVPVAHAEGSSSGRRAAALRRDVAESSELSGLALPRARLPAQSSPRGTSSSSAPTSLSTSRGARTSLDGLGAPQGSYTSYGSRWEGSHSASAATVRGRRSLSVRRTPQPPVAVGGRAVNCGDEAEDERVWSKWRRWVRERREAVRRER</sequence>
<feature type="compositionally biased region" description="Low complexity" evidence="1">
    <location>
        <begin position="124"/>
        <end position="134"/>
    </location>
</feature>
<accession>A0A5C5G2K0</accession>
<evidence type="ECO:0000313" key="2">
    <source>
        <dbReference type="EMBL" id="TNY22629.1"/>
    </source>
</evidence>
<proteinExistence type="predicted"/>
<protein>
    <submittedName>
        <fullName evidence="2">Uncharacterized protein</fullName>
    </submittedName>
</protein>
<feature type="region of interest" description="Disordered" evidence="1">
    <location>
        <begin position="1"/>
        <end position="46"/>
    </location>
</feature>
<evidence type="ECO:0000256" key="1">
    <source>
        <dbReference type="SAM" id="MobiDB-lite"/>
    </source>
</evidence>
<dbReference type="EMBL" id="SOZI01000022">
    <property type="protein sequence ID" value="TNY22629.1"/>
    <property type="molecule type" value="Genomic_DNA"/>
</dbReference>
<gene>
    <name evidence="2" type="ORF">DMC30DRAFT_129476</name>
</gene>
<feature type="compositionally biased region" description="Low complexity" evidence="1">
    <location>
        <begin position="212"/>
        <end position="221"/>
    </location>
</feature>
<feature type="compositionally biased region" description="Polar residues" evidence="1">
    <location>
        <begin position="143"/>
        <end position="156"/>
    </location>
</feature>
<comment type="caution">
    <text evidence="2">The sequence shown here is derived from an EMBL/GenBank/DDBJ whole genome shotgun (WGS) entry which is preliminary data.</text>
</comment>
<dbReference type="AlphaFoldDB" id="A0A5C5G2K0"/>
<feature type="compositionally biased region" description="Low complexity" evidence="1">
    <location>
        <begin position="12"/>
        <end position="23"/>
    </location>
</feature>
<keyword evidence="3" id="KW-1185">Reference proteome</keyword>
<feature type="compositionally biased region" description="Low complexity" evidence="1">
    <location>
        <begin position="248"/>
        <end position="267"/>
    </location>
</feature>
<feature type="compositionally biased region" description="Polar residues" evidence="1">
    <location>
        <begin position="1"/>
        <end position="11"/>
    </location>
</feature>